<organism evidence="2 3">
    <name type="scientific">Lasius platythorax</name>
    <dbReference type="NCBI Taxonomy" id="488582"/>
    <lineage>
        <taxon>Eukaryota</taxon>
        <taxon>Metazoa</taxon>
        <taxon>Ecdysozoa</taxon>
        <taxon>Arthropoda</taxon>
        <taxon>Hexapoda</taxon>
        <taxon>Insecta</taxon>
        <taxon>Pterygota</taxon>
        <taxon>Neoptera</taxon>
        <taxon>Endopterygota</taxon>
        <taxon>Hymenoptera</taxon>
        <taxon>Apocrita</taxon>
        <taxon>Aculeata</taxon>
        <taxon>Formicoidea</taxon>
        <taxon>Formicidae</taxon>
        <taxon>Formicinae</taxon>
        <taxon>Lasius</taxon>
        <taxon>Lasius</taxon>
    </lineage>
</organism>
<evidence type="ECO:0000313" key="2">
    <source>
        <dbReference type="EMBL" id="CAL1671993.1"/>
    </source>
</evidence>
<proteinExistence type="predicted"/>
<evidence type="ECO:0000256" key="1">
    <source>
        <dbReference type="SAM" id="MobiDB-lite"/>
    </source>
</evidence>
<accession>A0AAV2MWW2</accession>
<evidence type="ECO:0000313" key="3">
    <source>
        <dbReference type="Proteomes" id="UP001497644"/>
    </source>
</evidence>
<dbReference type="EMBL" id="CAXIPU020000435">
    <property type="protein sequence ID" value="CAL1671993.1"/>
    <property type="molecule type" value="Genomic_DNA"/>
</dbReference>
<keyword evidence="3" id="KW-1185">Reference proteome</keyword>
<sequence length="147" mass="16615">MQRTIEQRTIEQSKTRVSEWHKKFKEGREDVEDEQRAGPPSTSRNEENVAKVKELFGHGIFPVGFTEDMARVSAPDFFSFIRNMIAYRCSIVHCILISTTRQNNCSLRARSTLCKDSEAIQSGRVVYLTSPIKVPAHGDHPAPLPLG</sequence>
<comment type="caution">
    <text evidence="2">The sequence shown here is derived from an EMBL/GenBank/DDBJ whole genome shotgun (WGS) entry which is preliminary data.</text>
</comment>
<protein>
    <submittedName>
        <fullName evidence="2">Uncharacterized protein</fullName>
    </submittedName>
</protein>
<reference evidence="2" key="1">
    <citation type="submission" date="2024-04" db="EMBL/GenBank/DDBJ databases">
        <authorList>
            <consortium name="Molecular Ecology Group"/>
        </authorList>
    </citation>
    <scope>NUCLEOTIDE SEQUENCE</scope>
</reference>
<feature type="region of interest" description="Disordered" evidence="1">
    <location>
        <begin position="1"/>
        <end position="48"/>
    </location>
</feature>
<feature type="compositionally biased region" description="Basic and acidic residues" evidence="1">
    <location>
        <begin position="1"/>
        <end position="21"/>
    </location>
</feature>
<dbReference type="AlphaFoldDB" id="A0AAV2MWW2"/>
<dbReference type="Proteomes" id="UP001497644">
    <property type="component" value="Unassembled WGS sequence"/>
</dbReference>
<gene>
    <name evidence="2" type="ORF">LPLAT_LOCUS5405</name>
</gene>
<name>A0AAV2MWW2_9HYME</name>